<dbReference type="EMBL" id="CAUYUE010000004">
    <property type="protein sequence ID" value="CAK0764031.1"/>
    <property type="molecule type" value="Genomic_DNA"/>
</dbReference>
<name>A0AAV1HYT5_9CHLO</name>
<accession>A0AAV1HYT5</accession>
<gene>
    <name evidence="1" type="ORF">CVIRNUC_003117</name>
</gene>
<evidence type="ECO:0000313" key="1">
    <source>
        <dbReference type="EMBL" id="CAK0764031.1"/>
    </source>
</evidence>
<reference evidence="1 2" key="1">
    <citation type="submission" date="2023-10" db="EMBL/GenBank/DDBJ databases">
        <authorList>
            <person name="Maclean D."/>
            <person name="Macfadyen A."/>
        </authorList>
    </citation>
    <scope>NUCLEOTIDE SEQUENCE [LARGE SCALE GENOMIC DNA]</scope>
</reference>
<organism evidence="1 2">
    <name type="scientific">Coccomyxa viridis</name>
    <dbReference type="NCBI Taxonomy" id="1274662"/>
    <lineage>
        <taxon>Eukaryota</taxon>
        <taxon>Viridiplantae</taxon>
        <taxon>Chlorophyta</taxon>
        <taxon>core chlorophytes</taxon>
        <taxon>Trebouxiophyceae</taxon>
        <taxon>Trebouxiophyceae incertae sedis</taxon>
        <taxon>Coccomyxaceae</taxon>
        <taxon>Coccomyxa</taxon>
    </lineage>
</organism>
<keyword evidence="2" id="KW-1185">Reference proteome</keyword>
<comment type="caution">
    <text evidence="1">The sequence shown here is derived from an EMBL/GenBank/DDBJ whole genome shotgun (WGS) entry which is preliminary data.</text>
</comment>
<dbReference type="AlphaFoldDB" id="A0AAV1HYT5"/>
<evidence type="ECO:0000313" key="2">
    <source>
        <dbReference type="Proteomes" id="UP001314263"/>
    </source>
</evidence>
<dbReference type="Proteomes" id="UP001314263">
    <property type="component" value="Unassembled WGS sequence"/>
</dbReference>
<proteinExistence type="predicted"/>
<sequence length="119" mass="12488">MLQPSEGSSELAVTIVRCAALSVAGVRSNPATERGVVTRQSSSNAFWCAVPMALGTAGASAGFRRTLQRGLGCAAPKDHACLLKRVQARVCTNQPYPKHENLGRNQQKAAVVAAQQAVD</sequence>
<protein>
    <submittedName>
        <fullName evidence="1">Uncharacterized protein</fullName>
    </submittedName>
</protein>